<dbReference type="GO" id="GO:0008171">
    <property type="term" value="F:O-methyltransferase activity"/>
    <property type="evidence" value="ECO:0007669"/>
    <property type="project" value="InterPro"/>
</dbReference>
<dbReference type="InterPro" id="IPR001077">
    <property type="entry name" value="COMT_C"/>
</dbReference>
<dbReference type="InterPro" id="IPR036388">
    <property type="entry name" value="WH-like_DNA-bd_sf"/>
</dbReference>
<evidence type="ECO:0000259" key="5">
    <source>
        <dbReference type="Pfam" id="PF08100"/>
    </source>
</evidence>
<evidence type="ECO:0000256" key="1">
    <source>
        <dbReference type="ARBA" id="ARBA00022603"/>
    </source>
</evidence>
<evidence type="ECO:0000313" key="7">
    <source>
        <dbReference type="Proteomes" id="UP000237347"/>
    </source>
</evidence>
<dbReference type="InterPro" id="IPR029063">
    <property type="entry name" value="SAM-dependent_MTases_sf"/>
</dbReference>
<sequence>MEDQRGEDHLSSWVLGNSIVIQMSLRAAIELDIFNIIANAGSEAQLSAAEIVEKIPTTNPSAAITLDRILRLLSVNSLLSMSQRPCQSGDDATHQEMCYGLTQLTRHLATNKDGVSSASTVLFLSERMMVEPLYMLKNMVLEPECKPFYSTYGANFYEHMAKEPRFDKQFQEFMTHSAKLFLDKVLQVYRGFEEVKELLDVGGGMGTSLGNIISMYPHIHGKNFDLPNVISVAPKLSGVEHISGNMFESLPRAEAILLKWILHNWDDEHCKKLLKNCWEALPIHGKVIALETLIPQALGNDFTSVNTIIDDFYMMLFHEGKVRTLAEFETLGKAVGFAETKIFAIGQGINWILHNWDDEHCKKLLKNCWEALPIHGKVIALEILIPQVLGNDFVSVNAIIDDFYMMLLHGGKVRTIAEFEGLGKAVGREKDRVVDLLARVSTAARREMKGSGGAIEACKYAFLADQDWLDNSKRNPSSVQYWEYVLVVLEWHI</sequence>
<dbReference type="SUPFAM" id="SSF53335">
    <property type="entry name" value="S-adenosyl-L-methionine-dependent methyltransferases"/>
    <property type="match status" value="2"/>
</dbReference>
<evidence type="ECO:0000259" key="4">
    <source>
        <dbReference type="Pfam" id="PF00891"/>
    </source>
</evidence>
<dbReference type="EMBL" id="PKMF04000198">
    <property type="protein sequence ID" value="KAK7843690.1"/>
    <property type="molecule type" value="Genomic_DNA"/>
</dbReference>
<dbReference type="Proteomes" id="UP000237347">
    <property type="component" value="Unassembled WGS sequence"/>
</dbReference>
<evidence type="ECO:0000256" key="3">
    <source>
        <dbReference type="ARBA" id="ARBA00022691"/>
    </source>
</evidence>
<reference evidence="6 7" key="1">
    <citation type="journal article" date="2018" name="Sci. Data">
        <title>The draft genome sequence of cork oak.</title>
        <authorList>
            <person name="Ramos A.M."/>
            <person name="Usie A."/>
            <person name="Barbosa P."/>
            <person name="Barros P.M."/>
            <person name="Capote T."/>
            <person name="Chaves I."/>
            <person name="Simoes F."/>
            <person name="Abreu I."/>
            <person name="Carrasquinho I."/>
            <person name="Faro C."/>
            <person name="Guimaraes J.B."/>
            <person name="Mendonca D."/>
            <person name="Nobrega F."/>
            <person name="Rodrigues L."/>
            <person name="Saibo N.J.M."/>
            <person name="Varela M.C."/>
            <person name="Egas C."/>
            <person name="Matos J."/>
            <person name="Miguel C.M."/>
            <person name="Oliveira M.M."/>
            <person name="Ricardo C.P."/>
            <person name="Goncalves S."/>
        </authorList>
    </citation>
    <scope>NUCLEOTIDE SEQUENCE [LARGE SCALE GENOMIC DNA]</scope>
    <source>
        <strain evidence="7">cv. HL8</strain>
    </source>
</reference>
<dbReference type="GO" id="GO:0032259">
    <property type="term" value="P:methylation"/>
    <property type="evidence" value="ECO:0007669"/>
    <property type="project" value="UniProtKB-KW"/>
</dbReference>
<keyword evidence="1" id="KW-0489">Methyltransferase</keyword>
<keyword evidence="2" id="KW-0808">Transferase</keyword>
<feature type="domain" description="O-methyltransferase C-terminal" evidence="4">
    <location>
        <begin position="135"/>
        <end position="337"/>
    </location>
</feature>
<dbReference type="Pfam" id="PF08100">
    <property type="entry name" value="Dimerisation"/>
    <property type="match status" value="1"/>
</dbReference>
<dbReference type="SUPFAM" id="SSF46785">
    <property type="entry name" value="Winged helix' DNA-binding domain"/>
    <property type="match status" value="1"/>
</dbReference>
<dbReference type="AlphaFoldDB" id="A0AAW0KXQ8"/>
<dbReference type="PROSITE" id="PS51683">
    <property type="entry name" value="SAM_OMT_II"/>
    <property type="match status" value="1"/>
</dbReference>
<dbReference type="FunFam" id="1.10.10.10:FF:000357">
    <property type="entry name" value="Caffeic acid 3-O-methyltransferase"/>
    <property type="match status" value="1"/>
</dbReference>
<gene>
    <name evidence="6" type="primary">SMT_0</name>
    <name evidence="6" type="ORF">CFP56_012043</name>
</gene>
<feature type="domain" description="O-methyltransferase dimerisation" evidence="5">
    <location>
        <begin position="17"/>
        <end position="110"/>
    </location>
</feature>
<name>A0AAW0KXQ8_QUESU</name>
<feature type="domain" description="O-methyltransferase C-terminal" evidence="4">
    <location>
        <begin position="349"/>
        <end position="427"/>
    </location>
</feature>
<dbReference type="Pfam" id="PF00891">
    <property type="entry name" value="Methyltransf_2"/>
    <property type="match status" value="2"/>
</dbReference>
<dbReference type="GO" id="GO:0046983">
    <property type="term" value="F:protein dimerization activity"/>
    <property type="evidence" value="ECO:0007669"/>
    <property type="project" value="InterPro"/>
</dbReference>
<dbReference type="InterPro" id="IPR036390">
    <property type="entry name" value="WH_DNA-bd_sf"/>
</dbReference>
<evidence type="ECO:0000256" key="2">
    <source>
        <dbReference type="ARBA" id="ARBA00022679"/>
    </source>
</evidence>
<dbReference type="InterPro" id="IPR012967">
    <property type="entry name" value="COMT_dimerisation"/>
</dbReference>
<keyword evidence="3" id="KW-0949">S-adenosyl-L-methionine</keyword>
<dbReference type="Gene3D" id="3.40.50.150">
    <property type="entry name" value="Vaccinia Virus protein VP39"/>
    <property type="match status" value="2"/>
</dbReference>
<comment type="caution">
    <text evidence="6">The sequence shown here is derived from an EMBL/GenBank/DDBJ whole genome shotgun (WGS) entry which is preliminary data.</text>
</comment>
<dbReference type="PANTHER" id="PTHR11746">
    <property type="entry name" value="O-METHYLTRANSFERASE"/>
    <property type="match status" value="1"/>
</dbReference>
<organism evidence="6 7">
    <name type="scientific">Quercus suber</name>
    <name type="common">Cork oak</name>
    <dbReference type="NCBI Taxonomy" id="58331"/>
    <lineage>
        <taxon>Eukaryota</taxon>
        <taxon>Viridiplantae</taxon>
        <taxon>Streptophyta</taxon>
        <taxon>Embryophyta</taxon>
        <taxon>Tracheophyta</taxon>
        <taxon>Spermatophyta</taxon>
        <taxon>Magnoliopsida</taxon>
        <taxon>eudicotyledons</taxon>
        <taxon>Gunneridae</taxon>
        <taxon>Pentapetalae</taxon>
        <taxon>rosids</taxon>
        <taxon>fabids</taxon>
        <taxon>Fagales</taxon>
        <taxon>Fagaceae</taxon>
        <taxon>Quercus</taxon>
    </lineage>
</organism>
<accession>A0AAW0KXQ8</accession>
<protein>
    <submittedName>
        <fullName evidence="6">(S)-scoulerine 9-o-methyltransferase</fullName>
    </submittedName>
</protein>
<dbReference type="Gene3D" id="1.10.10.10">
    <property type="entry name" value="Winged helix-like DNA-binding domain superfamily/Winged helix DNA-binding domain"/>
    <property type="match status" value="1"/>
</dbReference>
<proteinExistence type="predicted"/>
<dbReference type="InterPro" id="IPR016461">
    <property type="entry name" value="COMT-like"/>
</dbReference>
<keyword evidence="7" id="KW-1185">Reference proteome</keyword>
<evidence type="ECO:0000313" key="6">
    <source>
        <dbReference type="EMBL" id="KAK7843690.1"/>
    </source>
</evidence>